<sequence>MVLQVFTPWLSSHLSVFGMNGTIEFTRWYPNTLGAHSANLRRWQVMMPSGLFWVV</sequence>
<reference evidence="1" key="2">
    <citation type="journal article" date="2015" name="Data Brief">
        <title>Shoot transcriptome of the giant reed, Arundo donax.</title>
        <authorList>
            <person name="Barrero R.A."/>
            <person name="Guerrero F.D."/>
            <person name="Moolhuijzen P."/>
            <person name="Goolsby J.A."/>
            <person name="Tidwell J."/>
            <person name="Bellgard S.E."/>
            <person name="Bellgard M.I."/>
        </authorList>
    </citation>
    <scope>NUCLEOTIDE SEQUENCE</scope>
    <source>
        <tissue evidence="1">Shoot tissue taken approximately 20 cm above the soil surface</tissue>
    </source>
</reference>
<name>A0A0A8Z409_ARUDO</name>
<evidence type="ECO:0000313" key="1">
    <source>
        <dbReference type="EMBL" id="JAD31500.1"/>
    </source>
</evidence>
<dbReference type="EMBL" id="GBRH01266395">
    <property type="protein sequence ID" value="JAD31500.1"/>
    <property type="molecule type" value="Transcribed_RNA"/>
</dbReference>
<accession>A0A0A8Z409</accession>
<reference evidence="1" key="1">
    <citation type="submission" date="2014-09" db="EMBL/GenBank/DDBJ databases">
        <authorList>
            <person name="Magalhaes I.L.F."/>
            <person name="Oliveira U."/>
            <person name="Santos F.R."/>
            <person name="Vidigal T.H.D.A."/>
            <person name="Brescovit A.D."/>
            <person name="Santos A.J."/>
        </authorList>
    </citation>
    <scope>NUCLEOTIDE SEQUENCE</scope>
    <source>
        <tissue evidence="1">Shoot tissue taken approximately 20 cm above the soil surface</tissue>
    </source>
</reference>
<dbReference type="AlphaFoldDB" id="A0A0A8Z409"/>
<organism evidence="1">
    <name type="scientific">Arundo donax</name>
    <name type="common">Giant reed</name>
    <name type="synonym">Donax arundinaceus</name>
    <dbReference type="NCBI Taxonomy" id="35708"/>
    <lineage>
        <taxon>Eukaryota</taxon>
        <taxon>Viridiplantae</taxon>
        <taxon>Streptophyta</taxon>
        <taxon>Embryophyta</taxon>
        <taxon>Tracheophyta</taxon>
        <taxon>Spermatophyta</taxon>
        <taxon>Magnoliopsida</taxon>
        <taxon>Liliopsida</taxon>
        <taxon>Poales</taxon>
        <taxon>Poaceae</taxon>
        <taxon>PACMAD clade</taxon>
        <taxon>Arundinoideae</taxon>
        <taxon>Arundineae</taxon>
        <taxon>Arundo</taxon>
    </lineage>
</organism>
<protein>
    <submittedName>
        <fullName evidence="1">Uncharacterized protein</fullName>
    </submittedName>
</protein>
<proteinExistence type="predicted"/>